<accession>A0A6P2BQ73</accession>
<dbReference type="PANTHER" id="PTHR47691">
    <property type="entry name" value="REGULATOR-RELATED"/>
    <property type="match status" value="1"/>
</dbReference>
<sequence length="716" mass="77718">MGSMTGRFPRDGHADFVGRHEELARIGELLADSRLVTIAGPGGVGKTRIARSAASQAAGRYPDGPWIVELSGLRDPALLPNTVASVLGLPEQDPRSALQSVLEYLKDRRLLLILDTCEHLLDACAALSSAVLRAAPSVTVLTTTRQPLDMPDEQVFPVGPLPVPGHAVDLFELRAAAVIDGFAVTEQNAPDVIRLCQRLDGIPLAIELAAVRLRELPLPDLVRRLDRRFALLTGGQPGALPRHQTLRTAIEWSHELCSPAERRLWARLSVFAGTFSLAAAEEVCAEVSLERPDVVSALVGLVDKSVVIREDERYRMLDTLREFGAQRLAESGELASCRERHIARYLAMAQYFGGHFADDDQMDRYHELRETHPNLRAALEYALELDDEAPEADEAGSWQAMAAVASASVVTSVAAQERWRSGADLACSLHGYWQISGLLGEGGYWLTKTLDRFTDPGPERARALVNRGFLRSFMGDIGSALADCEAGTAMAVALGDDAVTARGYQHTMLTLTFLGRHDEAAQVAKEARARLRACGDLAGELMLMAQLGHLHQLSGKPDECVAVCDEGLAMLGPDNREQWISTYLHVVSGFALFQMPGREVECEAALRRALYGKQELGDVIGMAYALDVLGWLSVKTGSPARTAWLLGAAEPLWERGGSVRFSGTAIMEELHQQAERSAREALGVSDYAVSFAAGTWYVRERLNAGPGGGALRLEIP</sequence>
<proteinExistence type="predicted"/>
<dbReference type="InterPro" id="IPR027417">
    <property type="entry name" value="P-loop_NTPase"/>
</dbReference>
<dbReference type="Gene3D" id="3.40.50.300">
    <property type="entry name" value="P-loop containing nucleotide triphosphate hydrolases"/>
    <property type="match status" value="1"/>
</dbReference>
<evidence type="ECO:0000259" key="1">
    <source>
        <dbReference type="Pfam" id="PF00931"/>
    </source>
</evidence>
<comment type="caution">
    <text evidence="2">The sequence shown here is derived from an EMBL/GenBank/DDBJ whole genome shotgun (WGS) entry which is preliminary data.</text>
</comment>
<evidence type="ECO:0000313" key="3">
    <source>
        <dbReference type="Proteomes" id="UP000460272"/>
    </source>
</evidence>
<dbReference type="AlphaFoldDB" id="A0A6P2BQ73"/>
<dbReference type="SUPFAM" id="SSF48452">
    <property type="entry name" value="TPR-like"/>
    <property type="match status" value="1"/>
</dbReference>
<dbReference type="Pfam" id="PF00931">
    <property type="entry name" value="NB-ARC"/>
    <property type="match status" value="1"/>
</dbReference>
<organism evidence="2 3">
    <name type="scientific">Trebonia kvetii</name>
    <dbReference type="NCBI Taxonomy" id="2480626"/>
    <lineage>
        <taxon>Bacteria</taxon>
        <taxon>Bacillati</taxon>
        <taxon>Actinomycetota</taxon>
        <taxon>Actinomycetes</taxon>
        <taxon>Streptosporangiales</taxon>
        <taxon>Treboniaceae</taxon>
        <taxon>Trebonia</taxon>
    </lineage>
</organism>
<gene>
    <name evidence="2" type="ORF">EAS64_32980</name>
</gene>
<dbReference type="Proteomes" id="UP000460272">
    <property type="component" value="Unassembled WGS sequence"/>
</dbReference>
<dbReference type="PANTHER" id="PTHR47691:SF3">
    <property type="entry name" value="HTH-TYPE TRANSCRIPTIONAL REGULATOR RV0890C-RELATED"/>
    <property type="match status" value="1"/>
</dbReference>
<dbReference type="InterPro" id="IPR011990">
    <property type="entry name" value="TPR-like_helical_dom_sf"/>
</dbReference>
<keyword evidence="3" id="KW-1185">Reference proteome</keyword>
<protein>
    <submittedName>
        <fullName evidence="2">LuxR family transcriptional regulator</fullName>
    </submittedName>
</protein>
<evidence type="ECO:0000313" key="2">
    <source>
        <dbReference type="EMBL" id="TVZ01110.1"/>
    </source>
</evidence>
<feature type="domain" description="NB-ARC" evidence="1">
    <location>
        <begin position="31"/>
        <end position="145"/>
    </location>
</feature>
<dbReference type="OrthoDB" id="499349at2"/>
<dbReference type="PRINTS" id="PR00364">
    <property type="entry name" value="DISEASERSIST"/>
</dbReference>
<dbReference type="EMBL" id="RPFW01000007">
    <property type="protein sequence ID" value="TVZ01110.1"/>
    <property type="molecule type" value="Genomic_DNA"/>
</dbReference>
<name>A0A6P2BQ73_9ACTN</name>
<dbReference type="InterPro" id="IPR002182">
    <property type="entry name" value="NB-ARC"/>
</dbReference>
<dbReference type="Gene3D" id="1.25.40.10">
    <property type="entry name" value="Tetratricopeptide repeat domain"/>
    <property type="match status" value="1"/>
</dbReference>
<dbReference type="GO" id="GO:0043531">
    <property type="term" value="F:ADP binding"/>
    <property type="evidence" value="ECO:0007669"/>
    <property type="project" value="InterPro"/>
</dbReference>
<dbReference type="SUPFAM" id="SSF52540">
    <property type="entry name" value="P-loop containing nucleoside triphosphate hydrolases"/>
    <property type="match status" value="1"/>
</dbReference>
<reference evidence="2 3" key="1">
    <citation type="submission" date="2018-11" db="EMBL/GenBank/DDBJ databases">
        <title>Trebonia kvetii gen.nov., sp.nov., a novel acidophilic actinobacterium, and proposal of the new actinobacterial family Treboniaceae fam. nov.</title>
        <authorList>
            <person name="Rapoport D."/>
            <person name="Sagova-Mareckova M."/>
            <person name="Sedlacek I."/>
            <person name="Provaznik J."/>
            <person name="Kralova S."/>
            <person name="Pavlinic D."/>
            <person name="Benes V."/>
            <person name="Kopecky J."/>
        </authorList>
    </citation>
    <scope>NUCLEOTIDE SEQUENCE [LARGE SCALE GENOMIC DNA]</scope>
    <source>
        <strain evidence="2 3">15Tr583</strain>
    </source>
</reference>